<sequence>MIIALEMISNDMQQNVSKNHEQVEMLRSLQRSPHEFWHQLKVGW</sequence>
<organism evidence="1 2">
    <name type="scientific">Panicum virgatum</name>
    <name type="common">Blackwell switchgrass</name>
    <dbReference type="NCBI Taxonomy" id="38727"/>
    <lineage>
        <taxon>Eukaryota</taxon>
        <taxon>Viridiplantae</taxon>
        <taxon>Streptophyta</taxon>
        <taxon>Embryophyta</taxon>
        <taxon>Tracheophyta</taxon>
        <taxon>Spermatophyta</taxon>
        <taxon>Magnoliopsida</taxon>
        <taxon>Liliopsida</taxon>
        <taxon>Poales</taxon>
        <taxon>Poaceae</taxon>
        <taxon>PACMAD clade</taxon>
        <taxon>Panicoideae</taxon>
        <taxon>Panicodae</taxon>
        <taxon>Paniceae</taxon>
        <taxon>Panicinae</taxon>
        <taxon>Panicum</taxon>
        <taxon>Panicum sect. Hiantes</taxon>
    </lineage>
</organism>
<name>A0A8T0XS91_PANVG</name>
<keyword evidence="2" id="KW-1185">Reference proteome</keyword>
<accession>A0A8T0XS91</accession>
<evidence type="ECO:0000313" key="1">
    <source>
        <dbReference type="EMBL" id="KAG2661066.1"/>
    </source>
</evidence>
<comment type="caution">
    <text evidence="1">The sequence shown here is derived from an EMBL/GenBank/DDBJ whole genome shotgun (WGS) entry which is preliminary data.</text>
</comment>
<protein>
    <submittedName>
        <fullName evidence="1">Uncharacterized protein</fullName>
    </submittedName>
</protein>
<dbReference type="EMBL" id="CM029037">
    <property type="protein sequence ID" value="KAG2661066.1"/>
    <property type="molecule type" value="Genomic_DNA"/>
</dbReference>
<gene>
    <name evidence="1" type="ORF">PVAP13_1KG482500</name>
</gene>
<proteinExistence type="predicted"/>
<dbReference type="Proteomes" id="UP000823388">
    <property type="component" value="Chromosome 1K"/>
</dbReference>
<dbReference type="AlphaFoldDB" id="A0A8T0XS91"/>
<reference evidence="1" key="1">
    <citation type="submission" date="2020-05" db="EMBL/GenBank/DDBJ databases">
        <title>WGS assembly of Panicum virgatum.</title>
        <authorList>
            <person name="Lovell J.T."/>
            <person name="Jenkins J."/>
            <person name="Shu S."/>
            <person name="Juenger T.E."/>
            <person name="Schmutz J."/>
        </authorList>
    </citation>
    <scope>NUCLEOTIDE SEQUENCE</scope>
    <source>
        <strain evidence="1">AP13</strain>
    </source>
</reference>
<evidence type="ECO:0000313" key="2">
    <source>
        <dbReference type="Proteomes" id="UP000823388"/>
    </source>
</evidence>